<sequence>MEENKTVKSAARHCVSRLLADSGFTSSNEKALTLLSNTLVDYIIYLSSTLKKQCEIAHRSSPTLIDATLILKDVKDLPSPTKTLEVLVEPTALPEEFRSEICTYVDYPTNYYEFLPRFPPAHTFKNTAIKRRVPDDRAQKARLRNEQTIEVVDNLFNVLKKTGKVLRRANYLL</sequence>
<name>A0A177ELE3_9MICR</name>
<dbReference type="Gene3D" id="1.10.20.10">
    <property type="entry name" value="Histone, subunit A"/>
    <property type="match status" value="1"/>
</dbReference>
<evidence type="ECO:0000313" key="6">
    <source>
        <dbReference type="EMBL" id="OAG31799.1"/>
    </source>
</evidence>
<dbReference type="InterPro" id="IPR009072">
    <property type="entry name" value="Histone-fold"/>
</dbReference>
<dbReference type="Pfam" id="PF07524">
    <property type="entry name" value="Bromo_TP"/>
    <property type="match status" value="1"/>
</dbReference>
<dbReference type="AlphaFoldDB" id="A0A177ELE3"/>
<evidence type="ECO:0000259" key="5">
    <source>
        <dbReference type="SMART" id="SM00576"/>
    </source>
</evidence>
<dbReference type="GeneID" id="93646624"/>
<accession>A0A177ELE3</accession>
<gene>
    <name evidence="6" type="ORF">NEDG_00274</name>
</gene>
<feature type="domain" description="Bromodomain associated" evidence="5">
    <location>
        <begin position="4"/>
        <end position="79"/>
    </location>
</feature>
<protein>
    <submittedName>
        <fullName evidence="6">Transcription initiation factor TFIID subunit 8</fullName>
    </submittedName>
</protein>
<evidence type="ECO:0000256" key="3">
    <source>
        <dbReference type="ARBA" id="ARBA00023163"/>
    </source>
</evidence>
<dbReference type="GO" id="GO:0046982">
    <property type="term" value="F:protein heterodimerization activity"/>
    <property type="evidence" value="ECO:0007669"/>
    <property type="project" value="InterPro"/>
</dbReference>
<dbReference type="OrthoDB" id="2193813at2759"/>
<comment type="caution">
    <text evidence="6">The sequence shown here is derived from an EMBL/GenBank/DDBJ whole genome shotgun (WGS) entry which is preliminary data.</text>
</comment>
<dbReference type="SMART" id="SM00576">
    <property type="entry name" value="BTP"/>
    <property type="match status" value="1"/>
</dbReference>
<comment type="subcellular location">
    <subcellularLocation>
        <location evidence="1">Nucleus</location>
    </subcellularLocation>
</comment>
<keyword evidence="7" id="KW-1185">Reference proteome</keyword>
<dbReference type="RefSeq" id="XP_067545400.1">
    <property type="nucleotide sequence ID" value="XM_067687692.1"/>
</dbReference>
<keyword evidence="6" id="KW-0648">Protein biosynthesis</keyword>
<keyword evidence="3" id="KW-0804">Transcription</keyword>
<keyword evidence="6" id="KW-0396">Initiation factor</keyword>
<evidence type="ECO:0000256" key="1">
    <source>
        <dbReference type="ARBA" id="ARBA00004123"/>
    </source>
</evidence>
<evidence type="ECO:0000256" key="4">
    <source>
        <dbReference type="ARBA" id="ARBA00023242"/>
    </source>
</evidence>
<dbReference type="VEuPathDB" id="MicrosporidiaDB:NEDG_00274"/>
<organism evidence="6 7">
    <name type="scientific">Nematocida displodere</name>
    <dbReference type="NCBI Taxonomy" id="1805483"/>
    <lineage>
        <taxon>Eukaryota</taxon>
        <taxon>Fungi</taxon>
        <taxon>Fungi incertae sedis</taxon>
        <taxon>Microsporidia</taxon>
        <taxon>Nematocida</taxon>
    </lineage>
</organism>
<dbReference type="Pfam" id="PF10406">
    <property type="entry name" value="TAF8_C"/>
    <property type="match status" value="1"/>
</dbReference>
<dbReference type="EMBL" id="LTDL01000014">
    <property type="protein sequence ID" value="OAG31799.1"/>
    <property type="molecule type" value="Genomic_DNA"/>
</dbReference>
<evidence type="ECO:0000256" key="2">
    <source>
        <dbReference type="ARBA" id="ARBA00023015"/>
    </source>
</evidence>
<dbReference type="Proteomes" id="UP000185944">
    <property type="component" value="Unassembled WGS sequence"/>
</dbReference>
<keyword evidence="2" id="KW-0805">Transcription regulation</keyword>
<proteinExistence type="predicted"/>
<dbReference type="InterPro" id="IPR019473">
    <property type="entry name" value="TFIID_su8_C"/>
</dbReference>
<reference evidence="6 7" key="1">
    <citation type="submission" date="2016-02" db="EMBL/GenBank/DDBJ databases">
        <title>Discovery of a natural microsporidian pathogen with a broad tissue tropism in Caenorhabditis elegans.</title>
        <authorList>
            <person name="Luallen R.J."/>
            <person name="Reinke A.W."/>
            <person name="Tong L."/>
            <person name="Botts M.R."/>
            <person name="Felix M.-A."/>
            <person name="Troemel E.R."/>
        </authorList>
    </citation>
    <scope>NUCLEOTIDE SEQUENCE [LARGE SCALE GENOMIC DNA]</scope>
    <source>
        <strain evidence="6 7">JUm2807</strain>
    </source>
</reference>
<dbReference type="GO" id="GO:0003743">
    <property type="term" value="F:translation initiation factor activity"/>
    <property type="evidence" value="ECO:0007669"/>
    <property type="project" value="UniProtKB-KW"/>
</dbReference>
<dbReference type="GO" id="GO:0005634">
    <property type="term" value="C:nucleus"/>
    <property type="evidence" value="ECO:0007669"/>
    <property type="project" value="UniProtKB-SubCell"/>
</dbReference>
<keyword evidence="4" id="KW-0539">Nucleus</keyword>
<dbReference type="InterPro" id="IPR006565">
    <property type="entry name" value="BTP"/>
</dbReference>
<evidence type="ECO:0000313" key="7">
    <source>
        <dbReference type="Proteomes" id="UP000185944"/>
    </source>
</evidence>
<dbReference type="CDD" id="cd00076">
    <property type="entry name" value="HFD_SF"/>
    <property type="match status" value="1"/>
</dbReference>